<keyword evidence="11" id="KW-1185">Reference proteome</keyword>
<dbReference type="GO" id="GO:0046872">
    <property type="term" value="F:metal ion binding"/>
    <property type="evidence" value="ECO:0007669"/>
    <property type="project" value="UniProtKB-KW"/>
</dbReference>
<gene>
    <name evidence="10" type="ORF">DTL3_0411</name>
</gene>
<keyword evidence="5 10" id="KW-0560">Oxidoreductase</keyword>
<reference evidence="11" key="1">
    <citation type="submission" date="2014-11" db="EMBL/GenBank/DDBJ databases">
        <authorList>
            <person name="Wibberg D."/>
        </authorList>
    </citation>
    <scope>NUCLEOTIDE SEQUENCE [LARGE SCALE GENOMIC DNA]</scope>
    <source>
        <strain evidence="11">L3</strain>
    </source>
</reference>
<name>A0A0C7NPB6_DEFTU</name>
<dbReference type="SUPFAM" id="SSF56796">
    <property type="entry name" value="Dehydroquinate synthase-like"/>
    <property type="match status" value="1"/>
</dbReference>
<keyword evidence="2" id="KW-0444">Lipid biosynthesis</keyword>
<keyword evidence="9" id="KW-1208">Phospholipid metabolism</keyword>
<dbReference type="HOGENOM" id="CLU_038362_1_0_0"/>
<dbReference type="STRING" id="1006576.DTL3_0411"/>
<dbReference type="Pfam" id="PF13685">
    <property type="entry name" value="Fe-ADH_2"/>
    <property type="match status" value="1"/>
</dbReference>
<dbReference type="Proteomes" id="UP000032809">
    <property type="component" value="Chromosome I"/>
</dbReference>
<evidence type="ECO:0000313" key="11">
    <source>
        <dbReference type="Proteomes" id="UP000032809"/>
    </source>
</evidence>
<evidence type="ECO:0000256" key="9">
    <source>
        <dbReference type="ARBA" id="ARBA00023264"/>
    </source>
</evidence>
<dbReference type="RefSeq" id="WP_197539537.1">
    <property type="nucleotide sequence ID" value="NZ_LN824141.1"/>
</dbReference>
<keyword evidence="3" id="KW-0479">Metal-binding</keyword>
<organism evidence="10 11">
    <name type="scientific">Defluviitoga tunisiensis</name>
    <dbReference type="NCBI Taxonomy" id="1006576"/>
    <lineage>
        <taxon>Bacteria</taxon>
        <taxon>Thermotogati</taxon>
        <taxon>Thermotogota</taxon>
        <taxon>Thermotogae</taxon>
        <taxon>Petrotogales</taxon>
        <taxon>Petrotogaceae</taxon>
        <taxon>Defluviitoga</taxon>
    </lineage>
</organism>
<dbReference type="CDD" id="cd08175">
    <property type="entry name" value="G1PDH"/>
    <property type="match status" value="1"/>
</dbReference>
<evidence type="ECO:0000256" key="7">
    <source>
        <dbReference type="ARBA" id="ARBA00023098"/>
    </source>
</evidence>
<dbReference type="Gene3D" id="1.20.1090.10">
    <property type="entry name" value="Dehydroquinate synthase-like - alpha domain"/>
    <property type="match status" value="1"/>
</dbReference>
<evidence type="ECO:0000256" key="1">
    <source>
        <dbReference type="ARBA" id="ARBA00022490"/>
    </source>
</evidence>
<keyword evidence="4" id="KW-0521">NADP</keyword>
<keyword evidence="6" id="KW-0520">NAD</keyword>
<sequence>MIDDILKLGINEMANLNFDCYCGKTHKVHIENIIVNESALKDLERVLAGFKDKSIFLVADKNTYKVCGEKIEKELKKKRYNLKSYVFYTNSDLVPDEKSIGRLIIEVPKNTSLILAIGSGTINDICRFISYKLDIPYIIVATAPSMDGYASTVSPLIVEGFKMTYEAVYPKAIIADTNILKEAPLEMIHAGFGDILGKYTSLTDWKLSKIINNEYYCQTTVNLVEKAREKCVENAERIKNRDEKIIRQLTEALIVSGIAIGFIGYSRPASGAEHHLAHYWEIAALRNNQSHPLHGNSVGAATLVVSMIYQLMKDKIPNEIDLPDPEYIISIHEKVGSIYNPRDLGIPEEVFADSIIHAREIRNRYTILQLAYENNLLEKFSKILTEEFY</sequence>
<evidence type="ECO:0000256" key="6">
    <source>
        <dbReference type="ARBA" id="ARBA00023027"/>
    </source>
</evidence>
<dbReference type="InterPro" id="IPR032837">
    <property type="entry name" value="G1PDH"/>
</dbReference>
<dbReference type="InterPro" id="IPR016205">
    <property type="entry name" value="Glycerol_DH"/>
</dbReference>
<evidence type="ECO:0000256" key="3">
    <source>
        <dbReference type="ARBA" id="ARBA00022723"/>
    </source>
</evidence>
<dbReference type="EMBL" id="LN824141">
    <property type="protein sequence ID" value="CEP77737.1"/>
    <property type="molecule type" value="Genomic_DNA"/>
</dbReference>
<keyword evidence="1" id="KW-0963">Cytoplasm</keyword>
<dbReference type="GO" id="GO:0050492">
    <property type="term" value="F:glycerol-1-phosphate dehydrogenase [NAD(P)+] activity"/>
    <property type="evidence" value="ECO:0007669"/>
    <property type="project" value="UniProtKB-EC"/>
</dbReference>
<evidence type="ECO:0000256" key="4">
    <source>
        <dbReference type="ARBA" id="ARBA00022857"/>
    </source>
</evidence>
<dbReference type="KEGG" id="dtn:DTL3_0411"/>
<keyword evidence="7" id="KW-0443">Lipid metabolism</keyword>
<dbReference type="Gene3D" id="3.40.50.1970">
    <property type="match status" value="1"/>
</dbReference>
<keyword evidence="8" id="KW-0594">Phospholipid biosynthesis</keyword>
<evidence type="ECO:0000256" key="5">
    <source>
        <dbReference type="ARBA" id="ARBA00023002"/>
    </source>
</evidence>
<dbReference type="PANTHER" id="PTHR43616">
    <property type="entry name" value="GLYCEROL DEHYDROGENASE"/>
    <property type="match status" value="1"/>
</dbReference>
<dbReference type="PATRIC" id="fig|1006576.9.peg.405"/>
<proteinExistence type="predicted"/>
<dbReference type="AlphaFoldDB" id="A0A0C7NPB6"/>
<dbReference type="PANTHER" id="PTHR43616:SF5">
    <property type="entry name" value="GLYCEROL DEHYDROGENASE 1"/>
    <property type="match status" value="1"/>
</dbReference>
<dbReference type="GO" id="GO:0008654">
    <property type="term" value="P:phospholipid biosynthetic process"/>
    <property type="evidence" value="ECO:0007669"/>
    <property type="project" value="UniProtKB-KW"/>
</dbReference>
<evidence type="ECO:0000256" key="2">
    <source>
        <dbReference type="ARBA" id="ARBA00022516"/>
    </source>
</evidence>
<dbReference type="EC" id="1.1.1.261" evidence="10"/>
<evidence type="ECO:0000313" key="10">
    <source>
        <dbReference type="EMBL" id="CEP77737.1"/>
    </source>
</evidence>
<accession>A0A0C7NPB6</accession>
<protein>
    <submittedName>
        <fullName evidence="10">Glycerol-1-phosphate dehydrogenase (NAD(P)(+))</fullName>
        <ecNumber evidence="10">1.1.1.261</ecNumber>
    </submittedName>
</protein>
<evidence type="ECO:0000256" key="8">
    <source>
        <dbReference type="ARBA" id="ARBA00023209"/>
    </source>
</evidence>